<evidence type="ECO:0000256" key="1">
    <source>
        <dbReference type="ARBA" id="ARBA00000968"/>
    </source>
</evidence>
<keyword evidence="9" id="KW-0677">Repeat</keyword>
<dbReference type="FunFam" id="2.40.30.20:FF:000003">
    <property type="entry name" value="Riboflavin synthase, alpha subunit"/>
    <property type="match status" value="1"/>
</dbReference>
<dbReference type="Gene3D" id="2.40.30.20">
    <property type="match status" value="2"/>
</dbReference>
<feature type="domain" description="Lumazine-binding" evidence="12">
    <location>
        <begin position="93"/>
        <end position="189"/>
    </location>
</feature>
<dbReference type="PIRSF" id="PIRSF000498">
    <property type="entry name" value="Riboflavin_syn_A"/>
    <property type="match status" value="1"/>
</dbReference>
<protein>
    <recommendedName>
        <fullName evidence="6 10">Riboflavin synthase</fullName>
        <ecNumber evidence="5 10">2.5.1.9</ecNumber>
    </recommendedName>
</protein>
<dbReference type="InterPro" id="IPR001783">
    <property type="entry name" value="Lumazine-bd"/>
</dbReference>
<evidence type="ECO:0000256" key="11">
    <source>
        <dbReference type="PROSITE-ProRule" id="PRU00524"/>
    </source>
</evidence>
<feature type="repeat" description="Lumazine-binding" evidence="11">
    <location>
        <begin position="1"/>
        <end position="92"/>
    </location>
</feature>
<evidence type="ECO:0000256" key="9">
    <source>
        <dbReference type="ARBA" id="ARBA00022737"/>
    </source>
</evidence>
<evidence type="ECO:0000256" key="2">
    <source>
        <dbReference type="ARBA" id="ARBA00002803"/>
    </source>
</evidence>
<dbReference type="NCBIfam" id="TIGR00187">
    <property type="entry name" value="ribE"/>
    <property type="match status" value="1"/>
</dbReference>
<dbReference type="EC" id="2.5.1.9" evidence="5 10"/>
<dbReference type="NCBIfam" id="NF006767">
    <property type="entry name" value="PRK09289.1"/>
    <property type="match status" value="1"/>
</dbReference>
<reference evidence="13 14" key="1">
    <citation type="journal article" date="2016" name="Environ. Microbiol.">
        <title>Genomic resolution of a cold subsurface aquifer community provides metabolic insights for novel microbes adapted to high CO concentrations.</title>
        <authorList>
            <person name="Probst A.J."/>
            <person name="Castelle C.J."/>
            <person name="Singh A."/>
            <person name="Brown C.T."/>
            <person name="Anantharaman K."/>
            <person name="Sharon I."/>
            <person name="Hug L.A."/>
            <person name="Burstein D."/>
            <person name="Emerson J.B."/>
            <person name="Thomas B.C."/>
            <person name="Banfield J.F."/>
        </authorList>
    </citation>
    <scope>NUCLEOTIDE SEQUENCE [LARGE SCALE GENOMIC DNA]</scope>
    <source>
        <strain evidence="13">CG2_30_40_21</strain>
    </source>
</reference>
<dbReference type="STRING" id="1817895.AUJ95_04925"/>
<accession>A0A1J5EBL4</accession>
<dbReference type="GO" id="GO:0004746">
    <property type="term" value="F:riboflavin synthase activity"/>
    <property type="evidence" value="ECO:0007669"/>
    <property type="project" value="UniProtKB-UniRule"/>
</dbReference>
<evidence type="ECO:0000313" key="13">
    <source>
        <dbReference type="EMBL" id="OIP40064.1"/>
    </source>
</evidence>
<comment type="caution">
    <text evidence="13">The sequence shown here is derived from an EMBL/GenBank/DDBJ whole genome shotgun (WGS) entry which is preliminary data.</text>
</comment>
<dbReference type="PANTHER" id="PTHR21098">
    <property type="entry name" value="RIBOFLAVIN SYNTHASE ALPHA CHAIN"/>
    <property type="match status" value="1"/>
</dbReference>
<dbReference type="InterPro" id="IPR023366">
    <property type="entry name" value="ATP_synth_asu-like_sf"/>
</dbReference>
<evidence type="ECO:0000256" key="10">
    <source>
        <dbReference type="NCBIfam" id="TIGR00187"/>
    </source>
</evidence>
<proteinExistence type="predicted"/>
<dbReference type="CDD" id="cd00402">
    <property type="entry name" value="Riboflavin_synthase_like"/>
    <property type="match status" value="1"/>
</dbReference>
<dbReference type="AlphaFoldDB" id="A0A1J5EBL4"/>
<dbReference type="GO" id="GO:0009231">
    <property type="term" value="P:riboflavin biosynthetic process"/>
    <property type="evidence" value="ECO:0007669"/>
    <property type="project" value="UniProtKB-KW"/>
</dbReference>
<evidence type="ECO:0000259" key="12">
    <source>
        <dbReference type="PROSITE" id="PS51177"/>
    </source>
</evidence>
<evidence type="ECO:0000256" key="3">
    <source>
        <dbReference type="ARBA" id="ARBA00004887"/>
    </source>
</evidence>
<feature type="domain" description="Lumazine-binding" evidence="12">
    <location>
        <begin position="1"/>
        <end position="92"/>
    </location>
</feature>
<feature type="repeat" description="Lumazine-binding" evidence="11">
    <location>
        <begin position="93"/>
        <end position="189"/>
    </location>
</feature>
<evidence type="ECO:0000256" key="8">
    <source>
        <dbReference type="ARBA" id="ARBA00022679"/>
    </source>
</evidence>
<dbReference type="Proteomes" id="UP000183085">
    <property type="component" value="Unassembled WGS sequence"/>
</dbReference>
<dbReference type="PANTHER" id="PTHR21098:SF12">
    <property type="entry name" value="RIBOFLAVIN SYNTHASE"/>
    <property type="match status" value="1"/>
</dbReference>
<sequence length="207" mass="22532">MFTGIIEEIGTIRQKLPDSMVIGAKIVISDLSCGDSVAVNGTCLTATRVSNDSFSADVSPETLRLTNLQALTIGDKVNMERALKLEDRLGGHLVAGHIDGTIRLIEKKMAAESLILKFSTTDELSRYIIKKGSVCIDGVSLTVVDIVGHIFSVCIIPHTAYQTTLFLKETGYLANLEVDIIGKYVERLIQPVKQGLTHNFLTEHGFA</sequence>
<comment type="subunit">
    <text evidence="4">Homotrimer.</text>
</comment>
<dbReference type="PROSITE" id="PS51177">
    <property type="entry name" value="LUMAZINE_BIND"/>
    <property type="match status" value="2"/>
</dbReference>
<evidence type="ECO:0000256" key="7">
    <source>
        <dbReference type="ARBA" id="ARBA00022619"/>
    </source>
</evidence>
<dbReference type="InterPro" id="IPR017938">
    <property type="entry name" value="Riboflavin_synthase-like_b-brl"/>
</dbReference>
<name>A0A1J5EBL4_9BACT</name>
<dbReference type="Pfam" id="PF00677">
    <property type="entry name" value="Lum_binding"/>
    <property type="match status" value="2"/>
</dbReference>
<keyword evidence="7" id="KW-0686">Riboflavin biosynthesis</keyword>
<dbReference type="SUPFAM" id="SSF63380">
    <property type="entry name" value="Riboflavin synthase domain-like"/>
    <property type="match status" value="2"/>
</dbReference>
<dbReference type="FunFam" id="2.40.30.20:FF:000004">
    <property type="entry name" value="Riboflavin synthase, alpha subunit"/>
    <property type="match status" value="1"/>
</dbReference>
<evidence type="ECO:0000256" key="6">
    <source>
        <dbReference type="ARBA" id="ARBA00013950"/>
    </source>
</evidence>
<organism evidence="13 14">
    <name type="scientific">Candidatus Desantisbacteria bacterium CG2_30_40_21</name>
    <dbReference type="NCBI Taxonomy" id="1817895"/>
    <lineage>
        <taxon>Bacteria</taxon>
        <taxon>Candidatus Desantisiibacteriota</taxon>
    </lineage>
</organism>
<comment type="catalytic activity">
    <reaction evidence="1">
        <text>2 6,7-dimethyl-8-(1-D-ribityl)lumazine + H(+) = 5-amino-6-(D-ribitylamino)uracil + riboflavin</text>
        <dbReference type="Rhea" id="RHEA:20772"/>
        <dbReference type="ChEBI" id="CHEBI:15378"/>
        <dbReference type="ChEBI" id="CHEBI:15934"/>
        <dbReference type="ChEBI" id="CHEBI:57986"/>
        <dbReference type="ChEBI" id="CHEBI:58201"/>
        <dbReference type="EC" id="2.5.1.9"/>
    </reaction>
</comment>
<evidence type="ECO:0000313" key="14">
    <source>
        <dbReference type="Proteomes" id="UP000183085"/>
    </source>
</evidence>
<dbReference type="InterPro" id="IPR026017">
    <property type="entry name" value="Lumazine-bd_dom"/>
</dbReference>
<gene>
    <name evidence="13" type="ORF">AUJ95_04925</name>
</gene>
<evidence type="ECO:0000256" key="5">
    <source>
        <dbReference type="ARBA" id="ARBA00012827"/>
    </source>
</evidence>
<comment type="function">
    <text evidence="2">Catalyzes the dismutation of two molecules of 6,7-dimethyl-8-ribityllumazine, resulting in the formation of riboflavin and 5-amino-6-(D-ribitylamino)uracil.</text>
</comment>
<evidence type="ECO:0000256" key="4">
    <source>
        <dbReference type="ARBA" id="ARBA00011233"/>
    </source>
</evidence>
<dbReference type="EMBL" id="MNYI01000130">
    <property type="protein sequence ID" value="OIP40064.1"/>
    <property type="molecule type" value="Genomic_DNA"/>
</dbReference>
<keyword evidence="8" id="KW-0808">Transferase</keyword>
<comment type="pathway">
    <text evidence="3">Cofactor biosynthesis; riboflavin biosynthesis; riboflavin from 2-hydroxy-3-oxobutyl phosphate and 5-amino-6-(D-ribitylamino)uracil: step 2/2.</text>
</comment>